<dbReference type="Proteomes" id="UP000054097">
    <property type="component" value="Unassembled WGS sequence"/>
</dbReference>
<dbReference type="EC" id="4.4.1.17" evidence="10"/>
<proteinExistence type="inferred from homology"/>
<comment type="subcellular location">
    <subcellularLocation>
        <location evidence="1 10">Mitochondrion inner membrane</location>
    </subcellularLocation>
</comment>
<evidence type="ECO:0000256" key="2">
    <source>
        <dbReference type="ARBA" id="ARBA00007255"/>
    </source>
</evidence>
<evidence type="ECO:0000313" key="12">
    <source>
        <dbReference type="EMBL" id="KIM32821.1"/>
    </source>
</evidence>
<dbReference type="InterPro" id="IPR000511">
    <property type="entry name" value="Holocyt_c/c1_synthase"/>
</dbReference>
<organism evidence="12 13">
    <name type="scientific">Serendipita vermifera MAFF 305830</name>
    <dbReference type="NCBI Taxonomy" id="933852"/>
    <lineage>
        <taxon>Eukaryota</taxon>
        <taxon>Fungi</taxon>
        <taxon>Dikarya</taxon>
        <taxon>Basidiomycota</taxon>
        <taxon>Agaricomycotina</taxon>
        <taxon>Agaricomycetes</taxon>
        <taxon>Sebacinales</taxon>
        <taxon>Serendipitaceae</taxon>
        <taxon>Serendipita</taxon>
    </lineage>
</organism>
<comment type="function">
    <text evidence="10">Lyase that catalyzes the covalent linking of the heme group to the cytochrome C apoprotein to produce the mature functional cytochrome.</text>
</comment>
<evidence type="ECO:0000256" key="5">
    <source>
        <dbReference type="ARBA" id="ARBA00022792"/>
    </source>
</evidence>
<dbReference type="Pfam" id="PF01265">
    <property type="entry name" value="Cyto_heme_lyase"/>
    <property type="match status" value="1"/>
</dbReference>
<keyword evidence="13" id="KW-1185">Reference proteome</keyword>
<evidence type="ECO:0000256" key="1">
    <source>
        <dbReference type="ARBA" id="ARBA00004273"/>
    </source>
</evidence>
<dbReference type="GO" id="GO:0046872">
    <property type="term" value="F:metal ion binding"/>
    <property type="evidence" value="ECO:0007669"/>
    <property type="project" value="UniProtKB-KW"/>
</dbReference>
<evidence type="ECO:0000256" key="4">
    <source>
        <dbReference type="ARBA" id="ARBA00022723"/>
    </source>
</evidence>
<reference evidence="13" key="2">
    <citation type="submission" date="2015-01" db="EMBL/GenBank/DDBJ databases">
        <title>Evolutionary Origins and Diversification of the Mycorrhizal Mutualists.</title>
        <authorList>
            <consortium name="DOE Joint Genome Institute"/>
            <consortium name="Mycorrhizal Genomics Consortium"/>
            <person name="Kohler A."/>
            <person name="Kuo A."/>
            <person name="Nagy L.G."/>
            <person name="Floudas D."/>
            <person name="Copeland A."/>
            <person name="Barry K.W."/>
            <person name="Cichocki N."/>
            <person name="Veneault-Fourrey C."/>
            <person name="LaButti K."/>
            <person name="Lindquist E.A."/>
            <person name="Lipzen A."/>
            <person name="Lundell T."/>
            <person name="Morin E."/>
            <person name="Murat C."/>
            <person name="Riley R."/>
            <person name="Ohm R."/>
            <person name="Sun H."/>
            <person name="Tunlid A."/>
            <person name="Henrissat B."/>
            <person name="Grigoriev I.V."/>
            <person name="Hibbett D.S."/>
            <person name="Martin F."/>
        </authorList>
    </citation>
    <scope>NUCLEOTIDE SEQUENCE [LARGE SCALE GENOMIC DNA]</scope>
    <source>
        <strain evidence="13">MAFF 305830</strain>
    </source>
</reference>
<accession>A0A0C3BN02</accession>
<keyword evidence="7 10" id="KW-0496">Mitochondrion</keyword>
<sequence>MGQSTSTPSPIPPKSEPVGSNAQAPAKCPVDHSAMKKTAQPQAPAQCPVQHDDNINPRNQMPALQQHPISLNQEASLSTERVSSTIPRDERGTWDYPSPQQFYNALVRKGWETPEEHIDTMVDIHNFLNEQAWGEVLKWEERVDGSDLQLAKFQGRPGELSPKARFFMLAGRVFPSKFGSEPPFDRHDWIVRRRTGEQVRYVIDYYSLPDEPDGTPVFSLDVRPALDSFSSVKERISFAAEEGWAKFRQNQPSKNE</sequence>
<dbReference type="AlphaFoldDB" id="A0A0C3BN02"/>
<feature type="compositionally biased region" description="Low complexity" evidence="11">
    <location>
        <begin position="39"/>
        <end position="48"/>
    </location>
</feature>
<keyword evidence="6 10" id="KW-0408">Iron</keyword>
<name>A0A0C3BN02_SERVB</name>
<evidence type="ECO:0000313" key="13">
    <source>
        <dbReference type="Proteomes" id="UP000054097"/>
    </source>
</evidence>
<dbReference type="GO" id="GO:0005743">
    <property type="term" value="C:mitochondrial inner membrane"/>
    <property type="evidence" value="ECO:0007669"/>
    <property type="project" value="UniProtKB-SubCell"/>
</dbReference>
<dbReference type="GO" id="GO:0004408">
    <property type="term" value="F:holocytochrome-c synthase activity"/>
    <property type="evidence" value="ECO:0007669"/>
    <property type="project" value="UniProtKB-EC"/>
</dbReference>
<evidence type="ECO:0000256" key="10">
    <source>
        <dbReference type="RuleBase" id="RU363130"/>
    </source>
</evidence>
<dbReference type="PROSITE" id="PS00822">
    <property type="entry name" value="CYTO_HEME_LYASE_2"/>
    <property type="match status" value="1"/>
</dbReference>
<gene>
    <name evidence="12" type="ORF">M408DRAFT_62456</name>
</gene>
<dbReference type="STRING" id="933852.A0A0C3BN02"/>
<comment type="similarity">
    <text evidence="2 10">Belongs to the cytochrome c-type heme lyase family.</text>
</comment>
<keyword evidence="4 10" id="KW-0479">Metal-binding</keyword>
<comment type="catalytic activity">
    <reaction evidence="10">
        <text>holo-[cytochrome c] = apo-[cytochrome c] + heme b</text>
        <dbReference type="Rhea" id="RHEA:22648"/>
        <dbReference type="Rhea" id="RHEA-COMP:10725"/>
        <dbReference type="Rhea" id="RHEA-COMP:10726"/>
        <dbReference type="ChEBI" id="CHEBI:29950"/>
        <dbReference type="ChEBI" id="CHEBI:60344"/>
        <dbReference type="ChEBI" id="CHEBI:83739"/>
        <dbReference type="EC" id="4.4.1.17"/>
    </reaction>
</comment>
<dbReference type="PANTHER" id="PTHR12743">
    <property type="entry name" value="CYTOCHROME C1 HEME LYASE"/>
    <property type="match status" value="1"/>
</dbReference>
<evidence type="ECO:0000256" key="11">
    <source>
        <dbReference type="SAM" id="MobiDB-lite"/>
    </source>
</evidence>
<dbReference type="PANTHER" id="PTHR12743:SF3">
    <property type="entry name" value="HOLOCYTOCHROME-C SYNTHASE"/>
    <property type="match status" value="1"/>
</dbReference>
<evidence type="ECO:0000256" key="3">
    <source>
        <dbReference type="ARBA" id="ARBA00022617"/>
    </source>
</evidence>
<dbReference type="OrthoDB" id="4243at2759"/>
<keyword evidence="5 10" id="KW-0999">Mitochondrion inner membrane</keyword>
<feature type="region of interest" description="Disordered" evidence="11">
    <location>
        <begin position="1"/>
        <end position="97"/>
    </location>
</feature>
<dbReference type="HOGENOM" id="CLU_048602_0_1_1"/>
<dbReference type="EMBL" id="KN824279">
    <property type="protein sequence ID" value="KIM32821.1"/>
    <property type="molecule type" value="Genomic_DNA"/>
</dbReference>
<keyword evidence="9 10" id="KW-0456">Lyase</keyword>
<feature type="compositionally biased region" description="Polar residues" evidence="11">
    <location>
        <begin position="56"/>
        <end position="86"/>
    </location>
</feature>
<evidence type="ECO:0000256" key="6">
    <source>
        <dbReference type="ARBA" id="ARBA00023004"/>
    </source>
</evidence>
<evidence type="ECO:0000256" key="7">
    <source>
        <dbReference type="ARBA" id="ARBA00023128"/>
    </source>
</evidence>
<keyword evidence="8 10" id="KW-0472">Membrane</keyword>
<evidence type="ECO:0000256" key="9">
    <source>
        <dbReference type="ARBA" id="ARBA00023239"/>
    </source>
</evidence>
<keyword evidence="3 10" id="KW-0349">Heme</keyword>
<reference evidence="12 13" key="1">
    <citation type="submission" date="2014-04" db="EMBL/GenBank/DDBJ databases">
        <authorList>
            <consortium name="DOE Joint Genome Institute"/>
            <person name="Kuo A."/>
            <person name="Zuccaro A."/>
            <person name="Kohler A."/>
            <person name="Nagy L.G."/>
            <person name="Floudas D."/>
            <person name="Copeland A."/>
            <person name="Barry K.W."/>
            <person name="Cichocki N."/>
            <person name="Veneault-Fourrey C."/>
            <person name="LaButti K."/>
            <person name="Lindquist E.A."/>
            <person name="Lipzen A."/>
            <person name="Lundell T."/>
            <person name="Morin E."/>
            <person name="Murat C."/>
            <person name="Sun H."/>
            <person name="Tunlid A."/>
            <person name="Henrissat B."/>
            <person name="Grigoriev I.V."/>
            <person name="Hibbett D.S."/>
            <person name="Martin F."/>
            <person name="Nordberg H.P."/>
            <person name="Cantor M.N."/>
            <person name="Hua S.X."/>
        </authorList>
    </citation>
    <scope>NUCLEOTIDE SEQUENCE [LARGE SCALE GENOMIC DNA]</scope>
    <source>
        <strain evidence="12 13">MAFF 305830</strain>
    </source>
</reference>
<evidence type="ECO:0000256" key="8">
    <source>
        <dbReference type="ARBA" id="ARBA00023136"/>
    </source>
</evidence>
<protein>
    <recommendedName>
        <fullName evidence="10">Holocytochrome c-type synthase</fullName>
        <ecNumber evidence="10">4.4.1.17</ecNumber>
    </recommendedName>
</protein>